<reference evidence="12 13" key="1">
    <citation type="journal article" date="2015" name="Genome Announc.">
        <title>Complete genome sequences for 59 burkholderia isolates, both pathogenic and near neighbor.</title>
        <authorList>
            <person name="Johnson S.L."/>
            <person name="Bishop-Lilly K.A."/>
            <person name="Ladner J.T."/>
            <person name="Daligault H.E."/>
            <person name="Davenport K.W."/>
            <person name="Jaissle J."/>
            <person name="Frey K.G."/>
            <person name="Koroleva G.I."/>
            <person name="Bruce D.C."/>
            <person name="Coyne S.R."/>
            <person name="Broomall S.M."/>
            <person name="Li P.E."/>
            <person name="Teshima H."/>
            <person name="Gibbons H.S."/>
            <person name="Palacios G.F."/>
            <person name="Rosenzweig C.N."/>
            <person name="Redden C.L."/>
            <person name="Xu Y."/>
            <person name="Minogue T.D."/>
            <person name="Chain P.S."/>
        </authorList>
    </citation>
    <scope>NUCLEOTIDE SEQUENCE [LARGE SCALE GENOMIC DNA]</scope>
    <source>
        <strain evidence="12 13">ATCC BAA-463</strain>
    </source>
</reference>
<keyword evidence="6" id="KW-0812">Transmembrane</keyword>
<feature type="compositionally biased region" description="Pro residues" evidence="10">
    <location>
        <begin position="111"/>
        <end position="138"/>
    </location>
</feature>
<organism evidence="12 13">
    <name type="scientific">Paraburkholderia fungorum</name>
    <dbReference type="NCBI Taxonomy" id="134537"/>
    <lineage>
        <taxon>Bacteria</taxon>
        <taxon>Pseudomonadati</taxon>
        <taxon>Pseudomonadota</taxon>
        <taxon>Betaproteobacteria</taxon>
        <taxon>Burkholderiales</taxon>
        <taxon>Burkholderiaceae</taxon>
        <taxon>Paraburkholderia</taxon>
    </lineage>
</organism>
<keyword evidence="8" id="KW-1133">Transmembrane helix</keyword>
<dbReference type="SUPFAM" id="SSF74653">
    <property type="entry name" value="TolA/TonB C-terminal domain"/>
    <property type="match status" value="1"/>
</dbReference>
<dbReference type="Pfam" id="PF03544">
    <property type="entry name" value="TonB_C"/>
    <property type="match status" value="1"/>
</dbReference>
<feature type="region of interest" description="Disordered" evidence="10">
    <location>
        <begin position="107"/>
        <end position="153"/>
    </location>
</feature>
<accession>A0AAU8TLE9</accession>
<evidence type="ECO:0000256" key="8">
    <source>
        <dbReference type="ARBA" id="ARBA00022989"/>
    </source>
</evidence>
<dbReference type="GO" id="GO:0098797">
    <property type="term" value="C:plasma membrane protein complex"/>
    <property type="evidence" value="ECO:0007669"/>
    <property type="project" value="TreeGrafter"/>
</dbReference>
<dbReference type="GO" id="GO:0055085">
    <property type="term" value="P:transmembrane transport"/>
    <property type="evidence" value="ECO:0007669"/>
    <property type="project" value="InterPro"/>
</dbReference>
<keyword evidence="4" id="KW-1003">Cell membrane</keyword>
<dbReference type="EMBL" id="CP010027">
    <property type="protein sequence ID" value="AJZ61715.1"/>
    <property type="molecule type" value="Genomic_DNA"/>
</dbReference>
<evidence type="ECO:0000256" key="4">
    <source>
        <dbReference type="ARBA" id="ARBA00022475"/>
    </source>
</evidence>
<evidence type="ECO:0000256" key="5">
    <source>
        <dbReference type="ARBA" id="ARBA00022519"/>
    </source>
</evidence>
<keyword evidence="7" id="KW-0653">Protein transport</keyword>
<dbReference type="Gene3D" id="3.30.1150.10">
    <property type="match status" value="1"/>
</dbReference>
<evidence type="ECO:0000256" key="10">
    <source>
        <dbReference type="SAM" id="MobiDB-lite"/>
    </source>
</evidence>
<dbReference type="InterPro" id="IPR037682">
    <property type="entry name" value="TonB_C"/>
</dbReference>
<evidence type="ECO:0000256" key="2">
    <source>
        <dbReference type="ARBA" id="ARBA00006555"/>
    </source>
</evidence>
<sequence>MTFLTMEGSGTPARRHAARWRGSAVQRFNAPAATQPQQQLRVPAVQYEAEREAEPETRATHRTWGETGAAALLILALHAGFLLVARHRHDAPLAPVVPPRPLPMTVELTRPPVPLPQAKQAPPPVPQPLKQQAPPPRPLTRAAPKPSPAPLAPLVAAAPAPAPADTAVVHVPAPPAPVPAAPSAAPAETAPIGNAAYLHNPAPDYPPIAQDQGWEGHVLLRVHVLANGKPDSVDIRTSSGRRMLDDAALAAVRRWIFVPAKRGDEAIDGWVNVPIDFKLG</sequence>
<dbReference type="PANTHER" id="PTHR33446:SF2">
    <property type="entry name" value="PROTEIN TONB"/>
    <property type="match status" value="1"/>
</dbReference>
<proteinExistence type="inferred from homology"/>
<keyword evidence="5" id="KW-0997">Cell inner membrane</keyword>
<dbReference type="Proteomes" id="UP000032614">
    <property type="component" value="Chromosome 2"/>
</dbReference>
<dbReference type="InterPro" id="IPR006260">
    <property type="entry name" value="TonB/TolA_C"/>
</dbReference>
<evidence type="ECO:0000256" key="6">
    <source>
        <dbReference type="ARBA" id="ARBA00022692"/>
    </source>
</evidence>
<dbReference type="AlphaFoldDB" id="A0AAU8TLE9"/>
<evidence type="ECO:0000256" key="3">
    <source>
        <dbReference type="ARBA" id="ARBA00022448"/>
    </source>
</evidence>
<keyword evidence="9" id="KW-0472">Membrane</keyword>
<evidence type="ECO:0000256" key="9">
    <source>
        <dbReference type="ARBA" id="ARBA00023136"/>
    </source>
</evidence>
<keyword evidence="3" id="KW-0813">Transport</keyword>
<comment type="subcellular location">
    <subcellularLocation>
        <location evidence="1">Cell inner membrane</location>
        <topology evidence="1">Single-pass membrane protein</topology>
        <orientation evidence="1">Periplasmic side</orientation>
    </subcellularLocation>
</comment>
<gene>
    <name evidence="12" type="ORF">OI25_6733</name>
</gene>
<evidence type="ECO:0000259" key="11">
    <source>
        <dbReference type="PROSITE" id="PS52015"/>
    </source>
</evidence>
<evidence type="ECO:0000256" key="7">
    <source>
        <dbReference type="ARBA" id="ARBA00022927"/>
    </source>
</evidence>
<protein>
    <recommendedName>
        <fullName evidence="11">TonB C-terminal domain-containing protein</fullName>
    </recommendedName>
</protein>
<dbReference type="GeneID" id="66520492"/>
<dbReference type="PANTHER" id="PTHR33446">
    <property type="entry name" value="PROTEIN TONB-RELATED"/>
    <property type="match status" value="1"/>
</dbReference>
<name>A0AAU8TLE9_9BURK</name>
<evidence type="ECO:0000313" key="13">
    <source>
        <dbReference type="Proteomes" id="UP000032614"/>
    </source>
</evidence>
<feature type="domain" description="TonB C-terminal" evidence="11">
    <location>
        <begin position="190"/>
        <end position="280"/>
    </location>
</feature>
<dbReference type="NCBIfam" id="TIGR01352">
    <property type="entry name" value="tonB_Cterm"/>
    <property type="match status" value="1"/>
</dbReference>
<dbReference type="PROSITE" id="PS52015">
    <property type="entry name" value="TONB_CTD"/>
    <property type="match status" value="1"/>
</dbReference>
<dbReference type="GO" id="GO:0031992">
    <property type="term" value="F:energy transducer activity"/>
    <property type="evidence" value="ECO:0007669"/>
    <property type="project" value="TreeGrafter"/>
</dbReference>
<evidence type="ECO:0000256" key="1">
    <source>
        <dbReference type="ARBA" id="ARBA00004383"/>
    </source>
</evidence>
<dbReference type="RefSeq" id="WP_046572783.1">
    <property type="nucleotide sequence ID" value="NZ_CP010027.1"/>
</dbReference>
<dbReference type="GO" id="GO:0015031">
    <property type="term" value="P:protein transport"/>
    <property type="evidence" value="ECO:0007669"/>
    <property type="project" value="UniProtKB-KW"/>
</dbReference>
<dbReference type="InterPro" id="IPR051045">
    <property type="entry name" value="TonB-dependent_transducer"/>
</dbReference>
<evidence type="ECO:0000313" key="12">
    <source>
        <dbReference type="EMBL" id="AJZ61715.1"/>
    </source>
</evidence>
<dbReference type="KEGG" id="bfn:OI25_6733"/>
<comment type="similarity">
    <text evidence="2">Belongs to the TonB family.</text>
</comment>